<organism evidence="2 3">
    <name type="scientific">Adineta ricciae</name>
    <name type="common">Rotifer</name>
    <dbReference type="NCBI Taxonomy" id="249248"/>
    <lineage>
        <taxon>Eukaryota</taxon>
        <taxon>Metazoa</taxon>
        <taxon>Spiralia</taxon>
        <taxon>Gnathifera</taxon>
        <taxon>Rotifera</taxon>
        <taxon>Eurotatoria</taxon>
        <taxon>Bdelloidea</taxon>
        <taxon>Adinetida</taxon>
        <taxon>Adinetidae</taxon>
        <taxon>Adineta</taxon>
    </lineage>
</organism>
<name>A0A815CVR0_ADIRI</name>
<feature type="compositionally biased region" description="Polar residues" evidence="1">
    <location>
        <begin position="85"/>
        <end position="101"/>
    </location>
</feature>
<dbReference type="AlphaFoldDB" id="A0A815CVR0"/>
<gene>
    <name evidence="2" type="ORF">EDS130_LOCUS30163</name>
</gene>
<protein>
    <submittedName>
        <fullName evidence="2">Uncharacterized protein</fullName>
    </submittedName>
</protein>
<accession>A0A815CVR0</accession>
<reference evidence="2" key="1">
    <citation type="submission" date="2021-02" db="EMBL/GenBank/DDBJ databases">
        <authorList>
            <person name="Nowell W R."/>
        </authorList>
    </citation>
    <scope>NUCLEOTIDE SEQUENCE</scope>
</reference>
<evidence type="ECO:0000313" key="3">
    <source>
        <dbReference type="Proteomes" id="UP000663852"/>
    </source>
</evidence>
<sequence length="221" mass="24030">MHQYSRTGYPAGLGASRTGYRSDWVPGPTGYPVRLSTQCPLEGYLNFLETNGYRCGTYRFDIRLGHQSDWVSSRTGYPVRPVPSPTGSSGRTGYQSPSRTGTGCIPNSKGYRLCEMNTYTTSIILSTSLIFKGCSNAAKYCYYCTNCPNPFTPNSPYVSVVQSKTGLCAKQSYSSDPLAPNSRGASGSPQCVVTGCRWILDANGRQVYTCCCTGNYCNGNM</sequence>
<dbReference type="Proteomes" id="UP000663852">
    <property type="component" value="Unassembled WGS sequence"/>
</dbReference>
<evidence type="ECO:0000313" key="2">
    <source>
        <dbReference type="EMBL" id="CAF1292473.1"/>
    </source>
</evidence>
<evidence type="ECO:0000256" key="1">
    <source>
        <dbReference type="SAM" id="MobiDB-lite"/>
    </source>
</evidence>
<feature type="region of interest" description="Disordered" evidence="1">
    <location>
        <begin position="75"/>
        <end position="101"/>
    </location>
</feature>
<comment type="caution">
    <text evidence="2">The sequence shown here is derived from an EMBL/GenBank/DDBJ whole genome shotgun (WGS) entry which is preliminary data.</text>
</comment>
<proteinExistence type="predicted"/>
<dbReference type="EMBL" id="CAJNOJ010000209">
    <property type="protein sequence ID" value="CAF1292473.1"/>
    <property type="molecule type" value="Genomic_DNA"/>
</dbReference>